<proteinExistence type="inferred from homology"/>
<dbReference type="InterPro" id="IPR000515">
    <property type="entry name" value="MetI-like"/>
</dbReference>
<evidence type="ECO:0000313" key="10">
    <source>
        <dbReference type="Proteomes" id="UP001196843"/>
    </source>
</evidence>
<reference evidence="9 10" key="1">
    <citation type="journal article" date="2021" name="MBio">
        <title>Poor Competitiveness of Bradyrhizobium in Pigeon Pea Root Colonization in Indian Soils.</title>
        <authorList>
            <person name="Chalasani D."/>
            <person name="Basu A."/>
            <person name="Pullabhotla S.V.S.R.N."/>
            <person name="Jorrin B."/>
            <person name="Neal A.L."/>
            <person name="Poole P.S."/>
            <person name="Podile A.R."/>
            <person name="Tkacz A."/>
        </authorList>
    </citation>
    <scope>NUCLEOTIDE SEQUENCE [LARGE SCALE GENOMIC DNA]</scope>
    <source>
        <strain evidence="9 10">HU14</strain>
    </source>
</reference>
<evidence type="ECO:0000313" key="9">
    <source>
        <dbReference type="EMBL" id="MBW9095014.1"/>
    </source>
</evidence>
<feature type="transmembrane region" description="Helical" evidence="7">
    <location>
        <begin position="190"/>
        <end position="210"/>
    </location>
</feature>
<accession>A0ABS7HPX2</accession>
<organism evidence="9 10">
    <name type="scientific">Microbacterium jejuense</name>
    <dbReference type="NCBI Taxonomy" id="1263637"/>
    <lineage>
        <taxon>Bacteria</taxon>
        <taxon>Bacillati</taxon>
        <taxon>Actinomycetota</taxon>
        <taxon>Actinomycetes</taxon>
        <taxon>Micrococcales</taxon>
        <taxon>Microbacteriaceae</taxon>
        <taxon>Microbacterium</taxon>
    </lineage>
</organism>
<dbReference type="PROSITE" id="PS50928">
    <property type="entry name" value="ABC_TM1"/>
    <property type="match status" value="1"/>
</dbReference>
<keyword evidence="6 7" id="KW-0472">Membrane</keyword>
<evidence type="ECO:0000256" key="2">
    <source>
        <dbReference type="ARBA" id="ARBA00022448"/>
    </source>
</evidence>
<evidence type="ECO:0000256" key="5">
    <source>
        <dbReference type="ARBA" id="ARBA00022989"/>
    </source>
</evidence>
<dbReference type="InterPro" id="IPR035906">
    <property type="entry name" value="MetI-like_sf"/>
</dbReference>
<evidence type="ECO:0000256" key="4">
    <source>
        <dbReference type="ARBA" id="ARBA00022692"/>
    </source>
</evidence>
<feature type="transmembrane region" description="Helical" evidence="7">
    <location>
        <begin position="113"/>
        <end position="136"/>
    </location>
</feature>
<feature type="transmembrane region" description="Helical" evidence="7">
    <location>
        <begin position="148"/>
        <end position="170"/>
    </location>
</feature>
<evidence type="ECO:0000256" key="7">
    <source>
        <dbReference type="RuleBase" id="RU363032"/>
    </source>
</evidence>
<feature type="transmembrane region" description="Helical" evidence="7">
    <location>
        <begin position="303"/>
        <end position="326"/>
    </location>
</feature>
<comment type="similarity">
    <text evidence="7">Belongs to the binding-protein-dependent transport system permease family.</text>
</comment>
<keyword evidence="4 7" id="KW-0812">Transmembrane</keyword>
<evidence type="ECO:0000256" key="6">
    <source>
        <dbReference type="ARBA" id="ARBA00023136"/>
    </source>
</evidence>
<gene>
    <name evidence="9" type="ORF">JNB62_15100</name>
</gene>
<feature type="transmembrane region" description="Helical" evidence="7">
    <location>
        <begin position="252"/>
        <end position="269"/>
    </location>
</feature>
<evidence type="ECO:0000256" key="1">
    <source>
        <dbReference type="ARBA" id="ARBA00004651"/>
    </source>
</evidence>
<dbReference type="InterPro" id="IPR050809">
    <property type="entry name" value="UgpAE/MalFG_permease"/>
</dbReference>
<sequence length="334" mass="35832">MGRCAAHPVAISERAPVSLAVRTPLSASSPETDPVAGRRRRRLPGAVWVLVLPFVVMFAAFFVAPIVYAVVQSMFTTKSSGLGYGAPETVFVFFDNYARALSDPAFVESLGRLVLFSAILVPLMVVTALGLALLLDSGRAKLPRLFRVVYFAPYGVPGVVATLLWGFLYVPATSPVLQLLGFAGVSFDPLASGTVLFSIANIALWGFAGYNMVILMAALNAIPSELYEAARVDGASGWATVWHIKLPLVRPSIILVTVFTIIGTLQLFVEPLVLRPLTTAISSTYTPNLAAYNQAFAQSNPNFAAAMAVIVAILGFAFSFGFLRLVNRKGNRAW</sequence>
<comment type="caution">
    <text evidence="9">The sequence shown here is derived from an EMBL/GenBank/DDBJ whole genome shotgun (WGS) entry which is preliminary data.</text>
</comment>
<dbReference type="CDD" id="cd06261">
    <property type="entry name" value="TM_PBP2"/>
    <property type="match status" value="1"/>
</dbReference>
<keyword evidence="3" id="KW-1003">Cell membrane</keyword>
<keyword evidence="5 7" id="KW-1133">Transmembrane helix</keyword>
<keyword evidence="10" id="KW-1185">Reference proteome</keyword>
<dbReference type="PANTHER" id="PTHR43227">
    <property type="entry name" value="BLL4140 PROTEIN"/>
    <property type="match status" value="1"/>
</dbReference>
<name>A0ABS7HPX2_9MICO</name>
<dbReference type="SUPFAM" id="SSF161098">
    <property type="entry name" value="MetI-like"/>
    <property type="match status" value="1"/>
</dbReference>
<protein>
    <submittedName>
        <fullName evidence="9">Sugar ABC transporter permease</fullName>
    </submittedName>
</protein>
<dbReference type="Pfam" id="PF00528">
    <property type="entry name" value="BPD_transp_1"/>
    <property type="match status" value="1"/>
</dbReference>
<evidence type="ECO:0000256" key="3">
    <source>
        <dbReference type="ARBA" id="ARBA00022475"/>
    </source>
</evidence>
<keyword evidence="2 7" id="KW-0813">Transport</keyword>
<feature type="domain" description="ABC transmembrane type-1" evidence="8">
    <location>
        <begin position="110"/>
        <end position="322"/>
    </location>
</feature>
<evidence type="ECO:0000259" key="8">
    <source>
        <dbReference type="PROSITE" id="PS50928"/>
    </source>
</evidence>
<feature type="transmembrane region" description="Helical" evidence="7">
    <location>
        <begin position="47"/>
        <end position="71"/>
    </location>
</feature>
<dbReference type="Gene3D" id="1.10.3720.10">
    <property type="entry name" value="MetI-like"/>
    <property type="match status" value="1"/>
</dbReference>
<dbReference type="PANTHER" id="PTHR43227:SF8">
    <property type="entry name" value="DIACETYLCHITOBIOSE UPTAKE SYSTEM PERMEASE PROTEIN DASB"/>
    <property type="match status" value="1"/>
</dbReference>
<dbReference type="EMBL" id="JAEUAW010000013">
    <property type="protein sequence ID" value="MBW9095014.1"/>
    <property type="molecule type" value="Genomic_DNA"/>
</dbReference>
<comment type="subcellular location">
    <subcellularLocation>
        <location evidence="1 7">Cell membrane</location>
        <topology evidence="1 7">Multi-pass membrane protein</topology>
    </subcellularLocation>
</comment>
<dbReference type="Proteomes" id="UP001196843">
    <property type="component" value="Unassembled WGS sequence"/>
</dbReference>